<keyword evidence="2" id="KW-1185">Reference proteome</keyword>
<evidence type="ECO:0000313" key="2">
    <source>
        <dbReference type="Proteomes" id="UP000198761"/>
    </source>
</evidence>
<organism evidence="1 2">
    <name type="scientific">Gemmobacter aquatilis</name>
    <dbReference type="NCBI Taxonomy" id="933059"/>
    <lineage>
        <taxon>Bacteria</taxon>
        <taxon>Pseudomonadati</taxon>
        <taxon>Pseudomonadota</taxon>
        <taxon>Alphaproteobacteria</taxon>
        <taxon>Rhodobacterales</taxon>
        <taxon>Paracoccaceae</taxon>
        <taxon>Gemmobacter</taxon>
    </lineage>
</organism>
<protein>
    <submittedName>
        <fullName evidence="1">UDP-2,3-diacylglucosamine pyrophosphatase LpxH</fullName>
    </submittedName>
</protein>
<dbReference type="GO" id="GO:0008758">
    <property type="term" value="F:UDP-2,3-diacylglucosamine hydrolase activity"/>
    <property type="evidence" value="ECO:0007669"/>
    <property type="project" value="TreeGrafter"/>
</dbReference>
<dbReference type="GO" id="GO:0016020">
    <property type="term" value="C:membrane"/>
    <property type="evidence" value="ECO:0007669"/>
    <property type="project" value="GOC"/>
</dbReference>
<dbReference type="RefSeq" id="WP_091295328.1">
    <property type="nucleotide sequence ID" value="NZ_FOCE01000001.1"/>
</dbReference>
<dbReference type="InterPro" id="IPR029052">
    <property type="entry name" value="Metallo-depent_PP-like"/>
</dbReference>
<dbReference type="OrthoDB" id="9802481at2"/>
<dbReference type="InterPro" id="IPR043461">
    <property type="entry name" value="LpxH-like"/>
</dbReference>
<proteinExistence type="predicted"/>
<sequence>MSSYGTPPAPPRHHRSLFLSDLHLGALGCRADLIRDFLERNTADRIYLVGDILDIWHPLTLHWGPVQDRIVALLRQRAAEGAELIYLVGNHDHALDGAEDCGHFPARLCREISHLAADGRRYLVLHGDVCDARVLRWHIWTRIGSRIDGLLRRFDGALRHLRGSLRPEDRSPIEWVIAKLNEVLYLGTKHERKLIAHARQKAHDGVICGHFHVAALHNRHGLVYANCGDWVDSFTAIAEDADGRLQMLGGRQVLRAAQPEAGVLAGEVA</sequence>
<dbReference type="AlphaFoldDB" id="A0A1H7YEE4"/>
<name>A0A1H7YEE4_9RHOB</name>
<dbReference type="SUPFAM" id="SSF56300">
    <property type="entry name" value="Metallo-dependent phosphatases"/>
    <property type="match status" value="1"/>
</dbReference>
<dbReference type="PANTHER" id="PTHR34990:SF2">
    <property type="entry name" value="BLL8164 PROTEIN"/>
    <property type="match status" value="1"/>
</dbReference>
<dbReference type="STRING" id="933059.SAMN04488103_101150"/>
<dbReference type="PANTHER" id="PTHR34990">
    <property type="entry name" value="UDP-2,3-DIACYLGLUCOSAMINE HYDROLASE-RELATED"/>
    <property type="match status" value="1"/>
</dbReference>
<dbReference type="EMBL" id="FOCE01000001">
    <property type="protein sequence ID" value="SEM43678.1"/>
    <property type="molecule type" value="Genomic_DNA"/>
</dbReference>
<accession>A0A1H7YEE4</accession>
<dbReference type="Gene3D" id="3.60.21.10">
    <property type="match status" value="1"/>
</dbReference>
<dbReference type="CDD" id="cd07398">
    <property type="entry name" value="MPP_YbbF-LpxH"/>
    <property type="match status" value="1"/>
</dbReference>
<gene>
    <name evidence="1" type="ORF">SAMN04488103_101150</name>
</gene>
<dbReference type="GO" id="GO:0009245">
    <property type="term" value="P:lipid A biosynthetic process"/>
    <property type="evidence" value="ECO:0007669"/>
    <property type="project" value="TreeGrafter"/>
</dbReference>
<reference evidence="1 2" key="1">
    <citation type="submission" date="2016-10" db="EMBL/GenBank/DDBJ databases">
        <authorList>
            <person name="de Groot N.N."/>
        </authorList>
    </citation>
    <scope>NUCLEOTIDE SEQUENCE [LARGE SCALE GENOMIC DNA]</scope>
    <source>
        <strain evidence="1 2">DSM 3857</strain>
    </source>
</reference>
<dbReference type="Proteomes" id="UP000198761">
    <property type="component" value="Unassembled WGS sequence"/>
</dbReference>
<evidence type="ECO:0000313" key="1">
    <source>
        <dbReference type="EMBL" id="SEM43678.1"/>
    </source>
</evidence>